<protein>
    <submittedName>
        <fullName evidence="2">Uncharacterized protein</fullName>
    </submittedName>
</protein>
<feature type="compositionally biased region" description="Pro residues" evidence="1">
    <location>
        <begin position="85"/>
        <end position="94"/>
    </location>
</feature>
<evidence type="ECO:0000313" key="2">
    <source>
        <dbReference type="EMBL" id="KAK0425364.1"/>
    </source>
</evidence>
<accession>A0AA39ILN9</accession>
<dbReference type="EMBL" id="JAUCMV010000001">
    <property type="protein sequence ID" value="KAK0425364.1"/>
    <property type="molecule type" value="Genomic_DNA"/>
</dbReference>
<proteinExistence type="predicted"/>
<feature type="region of interest" description="Disordered" evidence="1">
    <location>
        <begin position="67"/>
        <end position="96"/>
    </location>
</feature>
<organism evidence="2 3">
    <name type="scientific">Steinernema hermaphroditum</name>
    <dbReference type="NCBI Taxonomy" id="289476"/>
    <lineage>
        <taxon>Eukaryota</taxon>
        <taxon>Metazoa</taxon>
        <taxon>Ecdysozoa</taxon>
        <taxon>Nematoda</taxon>
        <taxon>Chromadorea</taxon>
        <taxon>Rhabditida</taxon>
        <taxon>Tylenchina</taxon>
        <taxon>Panagrolaimomorpha</taxon>
        <taxon>Strongyloidoidea</taxon>
        <taxon>Steinernematidae</taxon>
        <taxon>Steinernema</taxon>
    </lineage>
</organism>
<comment type="caution">
    <text evidence="2">The sequence shown here is derived from an EMBL/GenBank/DDBJ whole genome shotgun (WGS) entry which is preliminary data.</text>
</comment>
<feature type="compositionally biased region" description="Low complexity" evidence="1">
    <location>
        <begin position="67"/>
        <end position="84"/>
    </location>
</feature>
<name>A0AA39ILN9_9BILA</name>
<keyword evidence="3" id="KW-1185">Reference proteome</keyword>
<dbReference type="AlphaFoldDB" id="A0AA39ILN9"/>
<sequence>MQIVSEQIVSPAAMKSNRRLRSGFASSSSSSLWLLRFNDGIFCRDRDGLTSRFWEYECERRDALCSCSSSLSPKSLPRSRSTSPRPGPGSPLPRSPTVNVSVLGPLLRLLSLIAFFPRVPDHIDSEGGEHGMFGFCWGRSMGDLGE</sequence>
<dbReference type="Proteomes" id="UP001175271">
    <property type="component" value="Unassembled WGS sequence"/>
</dbReference>
<evidence type="ECO:0000313" key="3">
    <source>
        <dbReference type="Proteomes" id="UP001175271"/>
    </source>
</evidence>
<evidence type="ECO:0000256" key="1">
    <source>
        <dbReference type="SAM" id="MobiDB-lite"/>
    </source>
</evidence>
<gene>
    <name evidence="2" type="ORF">QR680_009161</name>
</gene>
<reference evidence="2" key="1">
    <citation type="submission" date="2023-06" db="EMBL/GenBank/DDBJ databases">
        <title>Genomic analysis of the entomopathogenic nematode Steinernema hermaphroditum.</title>
        <authorList>
            <person name="Schwarz E.M."/>
            <person name="Heppert J.K."/>
            <person name="Baniya A."/>
            <person name="Schwartz H.T."/>
            <person name="Tan C.-H."/>
            <person name="Antoshechkin I."/>
            <person name="Sternberg P.W."/>
            <person name="Goodrich-Blair H."/>
            <person name="Dillman A.R."/>
        </authorList>
    </citation>
    <scope>NUCLEOTIDE SEQUENCE</scope>
    <source>
        <strain evidence="2">PS9179</strain>
        <tissue evidence="2">Whole animal</tissue>
    </source>
</reference>